<dbReference type="GO" id="GO:0008270">
    <property type="term" value="F:zinc ion binding"/>
    <property type="evidence" value="ECO:0007669"/>
    <property type="project" value="UniProtKB-KW"/>
</dbReference>
<sequence>MAFKSHFALLSLAYRILEYIIQGNLRGKICSLIDWICERKLPAHLFRKSFKPFTRTMKWGKPSLRSTLKIRRKNGREMVPLYIWTIGNSNRHANKDEIELIYGEECENPNSHNGDYSDEINSFVKSTLRKNAPEFVPSNEWVFGNTNKDSDSDEITISLKSALRKSAPEFVPGMKWVVGNSNSDDNSEEISITLKSTLRKNAPDFVPGKEWAVGNSTKDDDSDKVCCLCEEPVKRTLFGMLSHCNHVFCVECLRGWRCAPGREHMLKRYC</sequence>
<reference evidence="6 8" key="2">
    <citation type="journal article" date="2013" name="Nature">
        <title>Insights into bilaterian evolution from three spiralian genomes.</title>
        <authorList>
            <person name="Simakov O."/>
            <person name="Marletaz F."/>
            <person name="Cho S.J."/>
            <person name="Edsinger-Gonzales E."/>
            <person name="Havlak P."/>
            <person name="Hellsten U."/>
            <person name="Kuo D.H."/>
            <person name="Larsson T."/>
            <person name="Lv J."/>
            <person name="Arendt D."/>
            <person name="Savage R."/>
            <person name="Osoegawa K."/>
            <person name="de Jong P."/>
            <person name="Grimwood J."/>
            <person name="Chapman J.A."/>
            <person name="Shapiro H."/>
            <person name="Aerts A."/>
            <person name="Otillar R.P."/>
            <person name="Terry A.Y."/>
            <person name="Boore J.L."/>
            <person name="Grigoriev I.V."/>
            <person name="Lindberg D.R."/>
            <person name="Seaver E.C."/>
            <person name="Weisblat D.A."/>
            <person name="Putnam N.H."/>
            <person name="Rokhsar D.S."/>
        </authorList>
    </citation>
    <scope>NUCLEOTIDE SEQUENCE</scope>
    <source>
        <strain evidence="6 8">I ESC-2004</strain>
    </source>
</reference>
<reference evidence="8" key="1">
    <citation type="submission" date="2012-12" db="EMBL/GenBank/DDBJ databases">
        <authorList>
            <person name="Hellsten U."/>
            <person name="Grimwood J."/>
            <person name="Chapman J.A."/>
            <person name="Shapiro H."/>
            <person name="Aerts A."/>
            <person name="Otillar R.P."/>
            <person name="Terry A.Y."/>
            <person name="Boore J.L."/>
            <person name="Simakov O."/>
            <person name="Marletaz F."/>
            <person name="Cho S.-J."/>
            <person name="Edsinger-Gonzales E."/>
            <person name="Havlak P."/>
            <person name="Kuo D.-H."/>
            <person name="Larsson T."/>
            <person name="Lv J."/>
            <person name="Arendt D."/>
            <person name="Savage R."/>
            <person name="Osoegawa K."/>
            <person name="de Jong P."/>
            <person name="Lindberg D.R."/>
            <person name="Seaver E.C."/>
            <person name="Weisblat D.A."/>
            <person name="Putnam N.H."/>
            <person name="Grigoriev I.V."/>
            <person name="Rokhsar D.S."/>
        </authorList>
    </citation>
    <scope>NUCLEOTIDE SEQUENCE</scope>
    <source>
        <strain evidence="8">I ESC-2004</strain>
    </source>
</reference>
<dbReference type="InterPro" id="IPR001841">
    <property type="entry name" value="Znf_RING"/>
</dbReference>
<reference evidence="7" key="3">
    <citation type="submission" date="2015-06" db="UniProtKB">
        <authorList>
            <consortium name="EnsemblMetazoa"/>
        </authorList>
    </citation>
    <scope>IDENTIFICATION</scope>
</reference>
<evidence type="ECO:0000256" key="4">
    <source>
        <dbReference type="PROSITE-ProRule" id="PRU00175"/>
    </source>
</evidence>
<dbReference type="EMBL" id="KB293154">
    <property type="protein sequence ID" value="ELU16461.1"/>
    <property type="molecule type" value="Genomic_DNA"/>
</dbReference>
<dbReference type="CDD" id="cd16521">
    <property type="entry name" value="RING-HC_MKRN"/>
    <property type="match status" value="1"/>
</dbReference>
<keyword evidence="2 4" id="KW-0863">Zinc-finger</keyword>
<dbReference type="EnsemblMetazoa" id="CapteT191805">
    <property type="protein sequence ID" value="CapteP191805"/>
    <property type="gene ID" value="CapteG191805"/>
</dbReference>
<feature type="domain" description="RING-type" evidence="5">
    <location>
        <begin position="226"/>
        <end position="270"/>
    </location>
</feature>
<dbReference type="InterPro" id="IPR013083">
    <property type="entry name" value="Znf_RING/FYVE/PHD"/>
</dbReference>
<gene>
    <name evidence="6" type="ORF">CAPTEDRAFT_191805</name>
</gene>
<keyword evidence="1" id="KW-0479">Metal-binding</keyword>
<evidence type="ECO:0000256" key="3">
    <source>
        <dbReference type="ARBA" id="ARBA00022833"/>
    </source>
</evidence>
<dbReference type="HOGENOM" id="CLU_1031510_0_0_1"/>
<keyword evidence="3" id="KW-0862">Zinc</keyword>
<keyword evidence="8" id="KW-1185">Reference proteome</keyword>
<evidence type="ECO:0000313" key="7">
    <source>
        <dbReference type="EnsemblMetazoa" id="CapteP191805"/>
    </source>
</evidence>
<dbReference type="PROSITE" id="PS50089">
    <property type="entry name" value="ZF_RING_2"/>
    <property type="match status" value="1"/>
</dbReference>
<organism evidence="6">
    <name type="scientific">Capitella teleta</name>
    <name type="common">Polychaete worm</name>
    <dbReference type="NCBI Taxonomy" id="283909"/>
    <lineage>
        <taxon>Eukaryota</taxon>
        <taxon>Metazoa</taxon>
        <taxon>Spiralia</taxon>
        <taxon>Lophotrochozoa</taxon>
        <taxon>Annelida</taxon>
        <taxon>Polychaeta</taxon>
        <taxon>Sedentaria</taxon>
        <taxon>Scolecida</taxon>
        <taxon>Capitellidae</taxon>
        <taxon>Capitella</taxon>
    </lineage>
</organism>
<dbReference type="EMBL" id="AMQN01036794">
    <property type="status" value="NOT_ANNOTATED_CDS"/>
    <property type="molecule type" value="Genomic_DNA"/>
</dbReference>
<dbReference type="AlphaFoldDB" id="R7VJD0"/>
<dbReference type="Gene3D" id="3.30.40.10">
    <property type="entry name" value="Zinc/RING finger domain, C3HC4 (zinc finger)"/>
    <property type="match status" value="1"/>
</dbReference>
<protein>
    <recommendedName>
        <fullName evidence="5">RING-type domain-containing protein</fullName>
    </recommendedName>
</protein>
<evidence type="ECO:0000313" key="6">
    <source>
        <dbReference type="EMBL" id="ELU16461.1"/>
    </source>
</evidence>
<evidence type="ECO:0000313" key="8">
    <source>
        <dbReference type="Proteomes" id="UP000014760"/>
    </source>
</evidence>
<name>R7VJD0_CAPTE</name>
<dbReference type="EMBL" id="AMQN01036793">
    <property type="status" value="NOT_ANNOTATED_CDS"/>
    <property type="molecule type" value="Genomic_DNA"/>
</dbReference>
<dbReference type="InterPro" id="IPR017907">
    <property type="entry name" value="Znf_RING_CS"/>
</dbReference>
<accession>R7VJD0</accession>
<evidence type="ECO:0000259" key="5">
    <source>
        <dbReference type="PROSITE" id="PS50089"/>
    </source>
</evidence>
<dbReference type="PROSITE" id="PS00518">
    <property type="entry name" value="ZF_RING_1"/>
    <property type="match status" value="1"/>
</dbReference>
<dbReference type="SUPFAM" id="SSF57850">
    <property type="entry name" value="RING/U-box"/>
    <property type="match status" value="1"/>
</dbReference>
<evidence type="ECO:0000256" key="2">
    <source>
        <dbReference type="ARBA" id="ARBA00022771"/>
    </source>
</evidence>
<proteinExistence type="predicted"/>
<dbReference type="Proteomes" id="UP000014760">
    <property type="component" value="Unassembled WGS sequence"/>
</dbReference>
<evidence type="ECO:0000256" key="1">
    <source>
        <dbReference type="ARBA" id="ARBA00022723"/>
    </source>
</evidence>